<sequence>MFFNEITSTNTPNLYNIKHLQQIFFKIKASRQVTFCHSRNVRKNQATRKNGVPAAVIHAMKNSPENLKTRYQTIHSRTFAMRKDGLRCYRRPSSVAQKMAFYTPKGRIPHKKTGPTDAHKAAAEA</sequence>
<gene>
    <name evidence="2" type="ORF">H6A34_07980</name>
</gene>
<dbReference type="EMBL" id="JACJJG010000037">
    <property type="protein sequence ID" value="MBM6673811.1"/>
    <property type="molecule type" value="Genomic_DNA"/>
</dbReference>
<organism evidence="2 3">
    <name type="scientific">Marseilla massiliensis</name>
    <dbReference type="NCBI Taxonomy" id="1841864"/>
    <lineage>
        <taxon>Bacteria</taxon>
        <taxon>Pseudomonadati</taxon>
        <taxon>Bacteroidota</taxon>
        <taxon>Bacteroidia</taxon>
        <taxon>Bacteroidales</taxon>
        <taxon>Prevotellaceae</taxon>
        <taxon>Marseilla</taxon>
    </lineage>
</organism>
<keyword evidence="3" id="KW-1185">Reference proteome</keyword>
<evidence type="ECO:0000313" key="3">
    <source>
        <dbReference type="Proteomes" id="UP000706891"/>
    </source>
</evidence>
<dbReference type="RefSeq" id="WP_205104735.1">
    <property type="nucleotide sequence ID" value="NZ_JACJJG010000037.1"/>
</dbReference>
<dbReference type="Proteomes" id="UP000706891">
    <property type="component" value="Unassembled WGS sequence"/>
</dbReference>
<evidence type="ECO:0000313" key="2">
    <source>
        <dbReference type="EMBL" id="MBM6673811.1"/>
    </source>
</evidence>
<evidence type="ECO:0000256" key="1">
    <source>
        <dbReference type="SAM" id="MobiDB-lite"/>
    </source>
</evidence>
<evidence type="ECO:0008006" key="4">
    <source>
        <dbReference type="Google" id="ProtNLM"/>
    </source>
</evidence>
<name>A0A939B7I2_9BACT</name>
<dbReference type="AlphaFoldDB" id="A0A939B7I2"/>
<proteinExistence type="predicted"/>
<protein>
    <recommendedName>
        <fullName evidence="4">60S ribosomal protein L28</fullName>
    </recommendedName>
</protein>
<comment type="caution">
    <text evidence="2">The sequence shown here is derived from an EMBL/GenBank/DDBJ whole genome shotgun (WGS) entry which is preliminary data.</text>
</comment>
<reference evidence="2" key="2">
    <citation type="journal article" date="2021" name="Sci. Rep.">
        <title>The distribution of antibiotic resistance genes in chicken gut microbiota commensals.</title>
        <authorList>
            <person name="Juricova H."/>
            <person name="Matiasovicova J."/>
            <person name="Kubasova T."/>
            <person name="Cejkova D."/>
            <person name="Rychlik I."/>
        </authorList>
    </citation>
    <scope>NUCLEOTIDE SEQUENCE</scope>
    <source>
        <strain evidence="2">An824</strain>
    </source>
</reference>
<reference evidence="2" key="1">
    <citation type="submission" date="2020-08" db="EMBL/GenBank/DDBJ databases">
        <authorList>
            <person name="Cejkova D."/>
            <person name="Kubasova T."/>
            <person name="Jahodarova E."/>
            <person name="Rychlik I."/>
        </authorList>
    </citation>
    <scope>NUCLEOTIDE SEQUENCE</scope>
    <source>
        <strain evidence="2">An824</strain>
    </source>
</reference>
<feature type="region of interest" description="Disordered" evidence="1">
    <location>
        <begin position="100"/>
        <end position="125"/>
    </location>
</feature>
<accession>A0A939B7I2</accession>